<gene>
    <name evidence="1" type="ORF">G5V65_11185</name>
</gene>
<name>A0A6M1TTN9_9RHOB</name>
<organism evidence="1 2">
    <name type="scientific">Paragemmobacter kunshanensis</name>
    <dbReference type="NCBI Taxonomy" id="2583234"/>
    <lineage>
        <taxon>Bacteria</taxon>
        <taxon>Pseudomonadati</taxon>
        <taxon>Pseudomonadota</taxon>
        <taxon>Alphaproteobacteria</taxon>
        <taxon>Rhodobacterales</taxon>
        <taxon>Paracoccaceae</taxon>
        <taxon>Paragemmobacter</taxon>
    </lineage>
</organism>
<keyword evidence="2" id="KW-1185">Reference proteome</keyword>
<dbReference type="AlphaFoldDB" id="A0A6M1TTN9"/>
<dbReference type="Proteomes" id="UP000474758">
    <property type="component" value="Unassembled WGS sequence"/>
</dbReference>
<reference evidence="1 2" key="1">
    <citation type="submission" date="2020-02" db="EMBL/GenBank/DDBJ databases">
        <title>Rhodobacter translucens sp. nov., a novel bacterium isolated from activated sludge.</title>
        <authorList>
            <person name="Liu J."/>
        </authorList>
    </citation>
    <scope>NUCLEOTIDE SEQUENCE [LARGE SCALE GENOMIC DNA]</scope>
    <source>
        <strain evidence="1 2">HX-7-19</strain>
    </source>
</reference>
<dbReference type="RefSeq" id="WP_165050032.1">
    <property type="nucleotide sequence ID" value="NZ_JAALFE010000010.1"/>
</dbReference>
<evidence type="ECO:0000313" key="2">
    <source>
        <dbReference type="Proteomes" id="UP000474758"/>
    </source>
</evidence>
<proteinExistence type="predicted"/>
<protein>
    <submittedName>
        <fullName evidence="1">Uncharacterized protein</fullName>
    </submittedName>
</protein>
<comment type="caution">
    <text evidence="1">The sequence shown here is derived from an EMBL/GenBank/DDBJ whole genome shotgun (WGS) entry which is preliminary data.</text>
</comment>
<dbReference type="EMBL" id="JAALFE010000010">
    <property type="protein sequence ID" value="NGQ91460.1"/>
    <property type="molecule type" value="Genomic_DNA"/>
</dbReference>
<evidence type="ECO:0000313" key="1">
    <source>
        <dbReference type="EMBL" id="NGQ91460.1"/>
    </source>
</evidence>
<accession>A0A6M1TTN9</accession>
<sequence>MASVYVTLGRTGPAANGQSLAYYGQTRSEVITSSGTSAAGGLPAFEGEVAQVFCASAVYVRSGATVTPATGLYVPAGIPTYIGMVAGETLRVIDV</sequence>